<dbReference type="FunFam" id="3.40.50.300:FF:001091">
    <property type="entry name" value="Probable disease resistance protein At1g61300"/>
    <property type="match status" value="1"/>
</dbReference>
<evidence type="ECO:0000259" key="9">
    <source>
        <dbReference type="Pfam" id="PF23598"/>
    </source>
</evidence>
<dbReference type="InterPro" id="IPR002182">
    <property type="entry name" value="NB-ARC"/>
</dbReference>
<dbReference type="GO" id="GO:0043531">
    <property type="term" value="F:ADP binding"/>
    <property type="evidence" value="ECO:0007669"/>
    <property type="project" value="InterPro"/>
</dbReference>
<dbReference type="EMBL" id="JAJFAZ020000007">
    <property type="protein sequence ID" value="KAI5317645.1"/>
    <property type="molecule type" value="Genomic_DNA"/>
</dbReference>
<dbReference type="PANTHER" id="PTHR33463">
    <property type="entry name" value="NB-ARC DOMAIN-CONTAINING PROTEIN-RELATED"/>
    <property type="match status" value="1"/>
</dbReference>
<dbReference type="Pfam" id="PF23598">
    <property type="entry name" value="LRR_14"/>
    <property type="match status" value="1"/>
</dbReference>
<dbReference type="SUPFAM" id="SSF52047">
    <property type="entry name" value="RNI-like"/>
    <property type="match status" value="1"/>
</dbReference>
<dbReference type="GO" id="GO:0006952">
    <property type="term" value="P:defense response"/>
    <property type="evidence" value="ECO:0007669"/>
    <property type="project" value="UniProtKB-KW"/>
</dbReference>
<proteinExistence type="inferred from homology"/>
<evidence type="ECO:0000256" key="3">
    <source>
        <dbReference type="ARBA" id="ARBA00022737"/>
    </source>
</evidence>
<dbReference type="Gene3D" id="3.80.10.10">
    <property type="entry name" value="Ribonuclease Inhibitor"/>
    <property type="match status" value="4"/>
</dbReference>
<evidence type="ECO:0000256" key="5">
    <source>
        <dbReference type="ARBA" id="ARBA00022821"/>
    </source>
</evidence>
<dbReference type="InterPro" id="IPR042197">
    <property type="entry name" value="Apaf_helical"/>
</dbReference>
<dbReference type="Gene3D" id="1.10.8.430">
    <property type="entry name" value="Helical domain of apoptotic protease-activating factors"/>
    <property type="match status" value="1"/>
</dbReference>
<dbReference type="InterPro" id="IPR027417">
    <property type="entry name" value="P-loop_NTPase"/>
</dbReference>
<dbReference type="Gene3D" id="3.40.50.300">
    <property type="entry name" value="P-loop containing nucleotide triphosphate hydrolases"/>
    <property type="match status" value="1"/>
</dbReference>
<dbReference type="Pfam" id="PF00931">
    <property type="entry name" value="NB-ARC"/>
    <property type="match status" value="1"/>
</dbReference>
<protein>
    <recommendedName>
        <fullName evidence="12">NB-ARC domain-containing disease resistance protein</fullName>
    </recommendedName>
</protein>
<dbReference type="Gene3D" id="1.10.10.10">
    <property type="entry name" value="Winged helix-like DNA-binding domain superfamily/Winged helix DNA-binding domain"/>
    <property type="match status" value="1"/>
</dbReference>
<keyword evidence="5" id="KW-0611">Plant defense</keyword>
<name>A0AAD4V373_PRUDU</name>
<gene>
    <name evidence="10" type="ORF">L3X38_037352</name>
</gene>
<dbReference type="SUPFAM" id="SSF52058">
    <property type="entry name" value="L domain-like"/>
    <property type="match status" value="1"/>
</dbReference>
<feature type="domain" description="Disease resistance protein At4g27190-like leucine-rich repeats" evidence="8">
    <location>
        <begin position="1196"/>
        <end position="1296"/>
    </location>
</feature>
<organism evidence="10 11">
    <name type="scientific">Prunus dulcis</name>
    <name type="common">Almond</name>
    <name type="synonym">Amygdalus dulcis</name>
    <dbReference type="NCBI Taxonomy" id="3755"/>
    <lineage>
        <taxon>Eukaryota</taxon>
        <taxon>Viridiplantae</taxon>
        <taxon>Streptophyta</taxon>
        <taxon>Embryophyta</taxon>
        <taxon>Tracheophyta</taxon>
        <taxon>Spermatophyta</taxon>
        <taxon>Magnoliopsida</taxon>
        <taxon>eudicotyledons</taxon>
        <taxon>Gunneridae</taxon>
        <taxon>Pentapetalae</taxon>
        <taxon>rosids</taxon>
        <taxon>fabids</taxon>
        <taxon>Rosales</taxon>
        <taxon>Rosaceae</taxon>
        <taxon>Amygdaloideae</taxon>
        <taxon>Amygdaleae</taxon>
        <taxon>Prunus</taxon>
    </lineage>
</organism>
<keyword evidence="11" id="KW-1185">Reference proteome</keyword>
<evidence type="ECO:0008006" key="12">
    <source>
        <dbReference type="Google" id="ProtNLM"/>
    </source>
</evidence>
<dbReference type="InterPro" id="IPR036388">
    <property type="entry name" value="WH-like_DNA-bd_sf"/>
</dbReference>
<dbReference type="Proteomes" id="UP001054821">
    <property type="component" value="Chromosome 7"/>
</dbReference>
<feature type="domain" description="NB-ARC" evidence="7">
    <location>
        <begin position="151"/>
        <end position="312"/>
    </location>
</feature>
<evidence type="ECO:0000256" key="4">
    <source>
        <dbReference type="ARBA" id="ARBA00022741"/>
    </source>
</evidence>
<feature type="domain" description="Disease resistance protein At4g27190-like leucine-rich repeats" evidence="8">
    <location>
        <begin position="947"/>
        <end position="1055"/>
    </location>
</feature>
<dbReference type="InterPro" id="IPR032675">
    <property type="entry name" value="LRR_dom_sf"/>
</dbReference>
<evidence type="ECO:0000259" key="8">
    <source>
        <dbReference type="Pfam" id="PF23247"/>
    </source>
</evidence>
<evidence type="ECO:0000256" key="6">
    <source>
        <dbReference type="ARBA" id="ARBA00022840"/>
    </source>
</evidence>
<dbReference type="InterPro" id="IPR055414">
    <property type="entry name" value="LRR_R13L4/SHOC2-like"/>
</dbReference>
<evidence type="ECO:0000313" key="10">
    <source>
        <dbReference type="EMBL" id="KAI5317645.1"/>
    </source>
</evidence>
<comment type="similarity">
    <text evidence="1">Belongs to the disease resistance NB-LRR family.</text>
</comment>
<keyword evidence="6" id="KW-0067">ATP-binding</keyword>
<evidence type="ECO:0000256" key="1">
    <source>
        <dbReference type="ARBA" id="ARBA00008894"/>
    </source>
</evidence>
<dbReference type="SUPFAM" id="SSF52540">
    <property type="entry name" value="P-loop containing nucleoside triphosphate hydrolases"/>
    <property type="match status" value="1"/>
</dbReference>
<reference evidence="10 11" key="1">
    <citation type="journal article" date="2022" name="G3 (Bethesda)">
        <title>Whole-genome sequence and methylome profiling of the almond [Prunus dulcis (Mill.) D.A. Webb] cultivar 'Nonpareil'.</title>
        <authorList>
            <person name="D'Amico-Willman K.M."/>
            <person name="Ouma W.Z."/>
            <person name="Meulia T."/>
            <person name="Sideli G.M."/>
            <person name="Gradziel T.M."/>
            <person name="Fresnedo-Ramirez J."/>
        </authorList>
    </citation>
    <scope>NUCLEOTIDE SEQUENCE [LARGE SCALE GENOMIC DNA]</scope>
    <source>
        <strain evidence="10">Clone GOH B32 T37-40</strain>
    </source>
</reference>
<dbReference type="PRINTS" id="PR00364">
    <property type="entry name" value="DISEASERSIST"/>
</dbReference>
<accession>A0AAD4V373</accession>
<dbReference type="InterPro" id="IPR057135">
    <property type="entry name" value="At4g27190-like_LRR"/>
</dbReference>
<dbReference type="PANTHER" id="PTHR33463:SF203">
    <property type="entry name" value="AAA+ ATPASE DOMAIN-CONTAINING PROTEIN"/>
    <property type="match status" value="1"/>
</dbReference>
<keyword evidence="2" id="KW-0433">Leucine-rich repeat</keyword>
<keyword evidence="4" id="KW-0547">Nucleotide-binding</keyword>
<dbReference type="Pfam" id="PF23247">
    <property type="entry name" value="LRR_RPS2"/>
    <property type="match status" value="3"/>
</dbReference>
<evidence type="ECO:0000259" key="7">
    <source>
        <dbReference type="Pfam" id="PF00931"/>
    </source>
</evidence>
<evidence type="ECO:0000256" key="2">
    <source>
        <dbReference type="ARBA" id="ARBA00022614"/>
    </source>
</evidence>
<comment type="caution">
    <text evidence="10">The sequence shown here is derived from an EMBL/GenBank/DDBJ whole genome shotgun (WGS) entry which is preliminary data.</text>
</comment>
<keyword evidence="3" id="KW-0677">Repeat</keyword>
<feature type="domain" description="Disease resistance R13L4/SHOC-2-like LRR" evidence="9">
    <location>
        <begin position="501"/>
        <end position="677"/>
    </location>
</feature>
<feature type="domain" description="Disease resistance protein At4g27190-like leucine-rich repeats" evidence="8">
    <location>
        <begin position="807"/>
        <end position="869"/>
    </location>
</feature>
<evidence type="ECO:0000313" key="11">
    <source>
        <dbReference type="Proteomes" id="UP001054821"/>
    </source>
</evidence>
<sequence length="1406" mass="160677">MDIVISIASKIAESLVTPIGREFGYLIYYDTNMKDLKDELKQLFEMKDGVQELVNAAKRNGEVINSDVQSWLTSVNKLIQKVLHFEEEVNMKRRFLYRWNISKKATKITQDVRHLEKERTFNNNVAHPAPPPMIWSTFKEGFKDFKSRMTCVNSVIEVLKNEEVRMIGICGMGGVGKTTMVKEIIKRLAGLKVFDNVVIAVVSQSPSIRKIQSEIAEQLGFTYDKEDTESGRARRLYGRLMEISRILIVLDDVWTELDFEAIGLPSGLTHKGCKVLLTSRNLEVCNAMGIQEIFTIPVLTPEESWELFREIIGQPLDYPDLAKRVTNECAGLPIAILTVAKALENKRKYEWDDALKQLQSSAPGSISSMNDRVYSSIQWSYDRLESDEAKSCLLLCCLFPEDYDIPIEDLVRYGWGRGYFSNTDLVEEARNRVHSLVDKLQRRFLLLDSKLKDHTKMHDIVRDVAIQIASRDPHRFLIRCDAEKKGWPKIYDHYTTISLIPINIDGIPVGLDCPKLELLHLEGERYSENSMDIMCKGMKKLKVLALVDVRGISALPSSLGLLKSLQTLSLNGCLLTDISDVIGSLENLEILSFRKCVNMLELPREIGLLKHLKLLDITDCIRLQKIPHGLLSSLSSLEELYMENSFRKWERSAAESEDKRMASLVEVMSLSNHLKVLVMYIPNFNFFPKDFYLTIQTTIRFHISNTTFQPWLGARIPSTRTGCYAFENKLDIVRSDATEFMEIQTVRLLFKKCEDLYLQEIKNLKYVLNELDQEGLQHLKVLRMWECPEIEYLVNGASWTQQTAFPLIQSIELMWMPELRAICHDQLPQSSFINLRSLELHNCPVLKYVFSLLVASNLVQLQSLLVANCPEMKEIVSKEWREHETASDIIAFPKLTNLTLQDLSDEFVGFYEANKLYSNHEVTTPEDQNVVGTSYDEHQSSRSFERAVLFPSKCILWLQNLEEVKLENCNVDVVFNLKGHMVRDGQAVPAFSHLQNLFIRGSWCQHLWKNIPRGFQGFQNLRYLKIEYGFDLQHVFPHSIARLLVNLEELNIENCWTMETIVRSADENEKEDQTSMTLFPKLNSFDLQWLPSLESLCPDASTSLCSTAKVMSVKSCDKLKTLASVIPQIKKLEKDSTAHHEDEDEGISSGSCGCTPYSCGPMTKPTSRRNIVQILPRPVNQEVAPTNLDQDSNDYDNLERLSVQSCKSLEVVFQLKGPKAVESHNVQAFNKLCYLLLNKLPSLMHVWEMGGSPHITGFRNLTFLSVSHCGSLRYLFSLTVAKLLISLKDLKVGNCEKIEQVIAEADTECVEQEITFRQLNSITLEDLPNLICFSIEAYTLKFPCLRELKVIRCPDLRTFASKVVNAHSVIKVQTELGKSEWMGDLNSTIGNIHEKRRLNSNEIVEI</sequence>
<dbReference type="InterPro" id="IPR050905">
    <property type="entry name" value="Plant_NBS-LRR"/>
</dbReference>
<dbReference type="GO" id="GO:0005524">
    <property type="term" value="F:ATP binding"/>
    <property type="evidence" value="ECO:0007669"/>
    <property type="project" value="UniProtKB-KW"/>
</dbReference>